<dbReference type="Proteomes" id="UP000595426">
    <property type="component" value="Chromosome"/>
</dbReference>
<dbReference type="GeneID" id="93131865"/>
<dbReference type="KEGG" id="egm:AYC65_03070"/>
<accession>A0A7T7UWY6</accession>
<keyword evidence="2" id="KW-1185">Reference proteome</keyword>
<name>A0A7T7UWY6_9FLAO</name>
<proteinExistence type="predicted"/>
<dbReference type="RefSeq" id="WP_034869833.1">
    <property type="nucleotide sequence ID" value="NZ_CBCSDR010000003.1"/>
</dbReference>
<reference evidence="1 2" key="1">
    <citation type="submission" date="2020-12" db="EMBL/GenBank/DDBJ databases">
        <title>FDA dAtabase for Regulatory Grade micrObial Sequences (FDA-ARGOS): Supporting development and validation of Infectious Disease Dx tests.</title>
        <authorList>
            <person name="Kerrigan L."/>
            <person name="Long C."/>
            <person name="Tallon L."/>
            <person name="Sadzewicz L."/>
            <person name="Zhao X."/>
            <person name="Boylan J."/>
            <person name="Ott S."/>
            <person name="Bowen H."/>
            <person name="Vavikolanu K."/>
            <person name="Mehta A."/>
            <person name="Aluvathingal J."/>
            <person name="Nadendla S."/>
            <person name="Yan Y."/>
            <person name="Sichtig H."/>
        </authorList>
    </citation>
    <scope>NUCLEOTIDE SEQUENCE [LARGE SCALE GENOMIC DNA]</scope>
    <source>
        <strain evidence="1 2">FDAARGOS_1031</strain>
    </source>
</reference>
<organism evidence="1 2">
    <name type="scientific">Elizabethkingia bruuniana</name>
    <dbReference type="NCBI Taxonomy" id="1756149"/>
    <lineage>
        <taxon>Bacteria</taxon>
        <taxon>Pseudomonadati</taxon>
        <taxon>Bacteroidota</taxon>
        <taxon>Flavobacteriia</taxon>
        <taxon>Flavobacteriales</taxon>
        <taxon>Weeksellaceae</taxon>
        <taxon>Elizabethkingia</taxon>
    </lineage>
</organism>
<protein>
    <submittedName>
        <fullName evidence="1">Uncharacterized protein</fullName>
    </submittedName>
</protein>
<dbReference type="OrthoDB" id="1275179at2"/>
<evidence type="ECO:0000313" key="2">
    <source>
        <dbReference type="Proteomes" id="UP000595426"/>
    </source>
</evidence>
<gene>
    <name evidence="1" type="ORF">I6H88_14000</name>
</gene>
<dbReference type="AlphaFoldDB" id="A0A7T7UWY6"/>
<dbReference type="EMBL" id="CP067018">
    <property type="protein sequence ID" value="QQN57554.1"/>
    <property type="molecule type" value="Genomic_DNA"/>
</dbReference>
<evidence type="ECO:0000313" key="1">
    <source>
        <dbReference type="EMBL" id="QQN57554.1"/>
    </source>
</evidence>
<sequence length="118" mass="13687">MDIYSLLVEYFIDDPEDIDGYMNDAFSLVAGEAIQKGLEFNGYFKTKYEDALQNIPSFDEDYFANESRVKLYVLLSALQDKEIMQHLSYIYTVSQQLPPSEEEIIKMSEELLDNGVEF</sequence>